<evidence type="ECO:0000313" key="1">
    <source>
        <dbReference type="EMBL" id="KAK7687715.1"/>
    </source>
</evidence>
<protein>
    <submittedName>
        <fullName evidence="1">Uncharacterized protein</fullName>
    </submittedName>
</protein>
<sequence length="156" mass="16828">MIGSLFKSVYDWMSAPDPASRPPYDPFSEGGFANIIIPLPLNNTVAFASVSASCGRKKKERSIPLKDIFTEPKDDAPQLQGHHRRSSIDQVLSRDLTAKCPPLDGVCRNVIAEAIPARPRSPMTNLADTSIGLSTSAASEQTLQSIQNSSYVTAVL</sequence>
<dbReference type="Proteomes" id="UP001385951">
    <property type="component" value="Unassembled WGS sequence"/>
</dbReference>
<proteinExistence type="predicted"/>
<comment type="caution">
    <text evidence="1">The sequence shown here is derived from an EMBL/GenBank/DDBJ whole genome shotgun (WGS) entry which is preliminary data.</text>
</comment>
<organism evidence="1 2">
    <name type="scientific">Cerrena zonata</name>
    <dbReference type="NCBI Taxonomy" id="2478898"/>
    <lineage>
        <taxon>Eukaryota</taxon>
        <taxon>Fungi</taxon>
        <taxon>Dikarya</taxon>
        <taxon>Basidiomycota</taxon>
        <taxon>Agaricomycotina</taxon>
        <taxon>Agaricomycetes</taxon>
        <taxon>Polyporales</taxon>
        <taxon>Cerrenaceae</taxon>
        <taxon>Cerrena</taxon>
    </lineage>
</organism>
<dbReference type="EMBL" id="JASBNA010000012">
    <property type="protein sequence ID" value="KAK7687715.1"/>
    <property type="molecule type" value="Genomic_DNA"/>
</dbReference>
<gene>
    <name evidence="1" type="ORF">QCA50_008931</name>
</gene>
<evidence type="ECO:0000313" key="2">
    <source>
        <dbReference type="Proteomes" id="UP001385951"/>
    </source>
</evidence>
<name>A0AAW0GFD0_9APHY</name>
<keyword evidence="2" id="KW-1185">Reference proteome</keyword>
<dbReference type="AlphaFoldDB" id="A0AAW0GFD0"/>
<accession>A0AAW0GFD0</accession>
<reference evidence="1 2" key="1">
    <citation type="submission" date="2022-09" db="EMBL/GenBank/DDBJ databases">
        <authorList>
            <person name="Palmer J.M."/>
        </authorList>
    </citation>
    <scope>NUCLEOTIDE SEQUENCE [LARGE SCALE GENOMIC DNA]</scope>
    <source>
        <strain evidence="1 2">DSM 7382</strain>
    </source>
</reference>